<comment type="caution">
    <text evidence="6">The sequence shown here is derived from an EMBL/GenBank/DDBJ whole genome shotgun (WGS) entry which is preliminary data.</text>
</comment>
<dbReference type="OrthoDB" id="9801656at2"/>
<dbReference type="RefSeq" id="WP_079442482.1">
    <property type="nucleotide sequence ID" value="NZ_JBLZIA010000014.1"/>
</dbReference>
<dbReference type="GO" id="GO:0005737">
    <property type="term" value="C:cytoplasm"/>
    <property type="evidence" value="ECO:0007669"/>
    <property type="project" value="TreeGrafter"/>
</dbReference>
<proteinExistence type="inferred from homology"/>
<dbReference type="Proteomes" id="UP000265930">
    <property type="component" value="Unassembled WGS sequence"/>
</dbReference>
<keyword evidence="1 6" id="KW-0808">Transferase</keyword>
<name>A0A1V4I3I2_9CLOT</name>
<dbReference type="EC" id="2.3.1.-" evidence="6"/>
<dbReference type="Pfam" id="PF13302">
    <property type="entry name" value="Acetyltransf_3"/>
    <property type="match status" value="1"/>
</dbReference>
<gene>
    <name evidence="6" type="primary">ydaF_2</name>
    <name evidence="6" type="ORF">CLCHR_48550</name>
    <name evidence="7" type="ORF">D2A34_24375</name>
    <name evidence="5" type="ORF">GKZ28_27875</name>
</gene>
<protein>
    <submittedName>
        <fullName evidence="5 7">N-acetyltransferase</fullName>
    </submittedName>
    <submittedName>
        <fullName evidence="6">Putative ribosomal N-acetyltransferase YdaF</fullName>
        <ecNumber evidence="6">2.3.1.-</ecNumber>
    </submittedName>
</protein>
<evidence type="ECO:0000313" key="8">
    <source>
        <dbReference type="Proteomes" id="UP000191056"/>
    </source>
</evidence>
<dbReference type="PROSITE" id="PS51186">
    <property type="entry name" value="GNAT"/>
    <property type="match status" value="1"/>
</dbReference>
<dbReference type="InterPro" id="IPR051531">
    <property type="entry name" value="N-acetyltransferase"/>
</dbReference>
<evidence type="ECO:0000313" key="6">
    <source>
        <dbReference type="EMBL" id="OPJ54543.1"/>
    </source>
</evidence>
<keyword evidence="8" id="KW-1185">Reference proteome</keyword>
<dbReference type="PANTHER" id="PTHR43792">
    <property type="entry name" value="GNAT FAMILY, PUTATIVE (AFU_ORTHOLOGUE AFUA_3G00765)-RELATED-RELATED"/>
    <property type="match status" value="1"/>
</dbReference>
<dbReference type="Proteomes" id="UP000191056">
    <property type="component" value="Unassembled WGS sequence"/>
</dbReference>
<dbReference type="Proteomes" id="UP000656077">
    <property type="component" value="Unassembled WGS sequence"/>
</dbReference>
<keyword evidence="2 6" id="KW-0012">Acyltransferase</keyword>
<dbReference type="STRING" id="225345.CLCHR_48550"/>
<dbReference type="GO" id="GO:0008999">
    <property type="term" value="F:protein-N-terminal-alanine acetyltransferase activity"/>
    <property type="evidence" value="ECO:0007669"/>
    <property type="project" value="TreeGrafter"/>
</dbReference>
<reference evidence="6 8" key="1">
    <citation type="submission" date="2017-03" db="EMBL/GenBank/DDBJ databases">
        <title>Genome sequence of Clostridium chromiireducens DSM 23318.</title>
        <authorList>
            <person name="Poehlein A."/>
            <person name="Daniel R."/>
        </authorList>
    </citation>
    <scope>NUCLEOTIDE SEQUENCE [LARGE SCALE GENOMIC DNA]</scope>
    <source>
        <strain evidence="6 8">DSM 23318</strain>
    </source>
</reference>
<dbReference type="InterPro" id="IPR000182">
    <property type="entry name" value="GNAT_dom"/>
</dbReference>
<dbReference type="EMBL" id="QXDJ01000009">
    <property type="protein sequence ID" value="RII32062.1"/>
    <property type="molecule type" value="Genomic_DNA"/>
</dbReference>
<feature type="domain" description="N-acetyltransferase" evidence="4">
    <location>
        <begin position="142"/>
        <end position="311"/>
    </location>
</feature>
<dbReference type="EMBL" id="MZGT01000166">
    <property type="protein sequence ID" value="OPJ54543.1"/>
    <property type="molecule type" value="Genomic_DNA"/>
</dbReference>
<evidence type="ECO:0000256" key="2">
    <source>
        <dbReference type="ARBA" id="ARBA00023315"/>
    </source>
</evidence>
<dbReference type="PANTHER" id="PTHR43792:SF8">
    <property type="entry name" value="[RIBOSOMAL PROTEIN US5]-ALANINE N-ACETYLTRANSFERASE"/>
    <property type="match status" value="1"/>
</dbReference>
<dbReference type="SUPFAM" id="SSF55729">
    <property type="entry name" value="Acyl-CoA N-acyltransferases (Nat)"/>
    <property type="match status" value="1"/>
</dbReference>
<accession>A0A1V4I3I2</accession>
<reference evidence="5" key="3">
    <citation type="submission" date="2019-12" db="EMBL/GenBank/DDBJ databases">
        <title>Microbes associate with the intestines of laboratory mice.</title>
        <authorList>
            <person name="Navarre W."/>
            <person name="Wong E."/>
        </authorList>
    </citation>
    <scope>NUCLEOTIDE SEQUENCE</scope>
    <source>
        <strain evidence="5">NM79_F5</strain>
    </source>
</reference>
<dbReference type="InterPro" id="IPR016181">
    <property type="entry name" value="Acyl_CoA_acyltransferase"/>
</dbReference>
<evidence type="ECO:0000313" key="9">
    <source>
        <dbReference type="Proteomes" id="UP000265930"/>
    </source>
</evidence>
<evidence type="ECO:0000256" key="3">
    <source>
        <dbReference type="ARBA" id="ARBA00038502"/>
    </source>
</evidence>
<organism evidence="6 8">
    <name type="scientific">Clostridium chromiireducens</name>
    <dbReference type="NCBI Taxonomy" id="225345"/>
    <lineage>
        <taxon>Bacteria</taxon>
        <taxon>Bacillati</taxon>
        <taxon>Bacillota</taxon>
        <taxon>Clostridia</taxon>
        <taxon>Eubacteriales</taxon>
        <taxon>Clostridiaceae</taxon>
        <taxon>Clostridium</taxon>
    </lineage>
</organism>
<reference evidence="7 9" key="2">
    <citation type="submission" date="2018-08" db="EMBL/GenBank/DDBJ databases">
        <title>Genome of Clostridium chromiireducens C1, DSM12136.</title>
        <authorList>
            <person name="Xing M."/>
            <person name="Wei Y."/>
            <person name="Ang E.L."/>
            <person name="Zhao H."/>
            <person name="Zhang Y."/>
        </authorList>
    </citation>
    <scope>NUCLEOTIDE SEQUENCE [LARGE SCALE GENOMIC DNA]</scope>
    <source>
        <strain evidence="7 9">C1</strain>
    </source>
</reference>
<comment type="similarity">
    <text evidence="3">Belongs to the acetyltransferase family. RimJ subfamily.</text>
</comment>
<dbReference type="Gene3D" id="3.40.630.30">
    <property type="match status" value="2"/>
</dbReference>
<sequence>MKSNISVKIQANKQDKTEYLIKDKDDIIIGRFTTIEINNNSKAYDINLRFYRESNYELLSETLNLILKAAFRDFNIFKVNIKTLETIDVNPFLDSGFTLEGILNQNEYLKGEYLDELSFGITRTEYNQMSRYSLVELNGRNIILRNLTSSDAEDVLEYYKKNKTYLEPFEPVKDNNFYTLETQKKFLNKSYREFLNGTTVELGIFKKERLIGKIKLSRIIHGSFKNGTLGYSIDEGEQGKGYMTESVNLMLKYAFDECELHRIEASALVDNKKSRTVLEKSGFKLVGINERYLLINGKWEDHATYYIIREEFKDR</sequence>
<evidence type="ECO:0000313" key="5">
    <source>
        <dbReference type="EMBL" id="MVX67428.1"/>
    </source>
</evidence>
<dbReference type="AlphaFoldDB" id="A0A1V4I3I2"/>
<dbReference type="EMBL" id="WSRQ01000152">
    <property type="protein sequence ID" value="MVX67428.1"/>
    <property type="molecule type" value="Genomic_DNA"/>
</dbReference>
<evidence type="ECO:0000313" key="7">
    <source>
        <dbReference type="EMBL" id="RII32062.1"/>
    </source>
</evidence>
<evidence type="ECO:0000256" key="1">
    <source>
        <dbReference type="ARBA" id="ARBA00022679"/>
    </source>
</evidence>
<evidence type="ECO:0000259" key="4">
    <source>
        <dbReference type="PROSITE" id="PS51186"/>
    </source>
</evidence>